<evidence type="ECO:0000313" key="3">
    <source>
        <dbReference type="Proteomes" id="UP000031549"/>
    </source>
</evidence>
<accession>A0A846HDX1</accession>
<organism evidence="2 3">
    <name type="scientific">Hassallia byssoidea VB512170</name>
    <dbReference type="NCBI Taxonomy" id="1304833"/>
    <lineage>
        <taxon>Bacteria</taxon>
        <taxon>Bacillati</taxon>
        <taxon>Cyanobacteriota</taxon>
        <taxon>Cyanophyceae</taxon>
        <taxon>Nostocales</taxon>
        <taxon>Tolypothrichaceae</taxon>
        <taxon>Hassallia</taxon>
    </lineage>
</organism>
<name>A0A846HDX1_9CYAN</name>
<proteinExistence type="predicted"/>
<comment type="caution">
    <text evidence="2">The sequence shown here is derived from an EMBL/GenBank/DDBJ whole genome shotgun (WGS) entry which is preliminary data.</text>
</comment>
<evidence type="ECO:0000256" key="1">
    <source>
        <dbReference type="SAM" id="MobiDB-lite"/>
    </source>
</evidence>
<dbReference type="EMBL" id="JTCM02000074">
    <property type="protein sequence ID" value="NEU75592.1"/>
    <property type="molecule type" value="Genomic_DNA"/>
</dbReference>
<gene>
    <name evidence="2" type="ORF">PI95_024295</name>
</gene>
<keyword evidence="3" id="KW-1185">Reference proteome</keyword>
<reference evidence="2 3" key="1">
    <citation type="journal article" date="2015" name="Genome Announc.">
        <title>Draft Genome Sequence of Cyanobacterium Hassallia byssoidea Strain VB512170, Isolated from Monuments in India.</title>
        <authorList>
            <person name="Singh D."/>
            <person name="Chandrababunaidu M.M."/>
            <person name="Panda A."/>
            <person name="Sen D."/>
            <person name="Bhattacharyya S."/>
            <person name="Adhikary S.P."/>
            <person name="Tripathy S."/>
        </authorList>
    </citation>
    <scope>NUCLEOTIDE SEQUENCE [LARGE SCALE GENOMIC DNA]</scope>
    <source>
        <strain evidence="2 3">VB512170</strain>
    </source>
</reference>
<dbReference type="Proteomes" id="UP000031549">
    <property type="component" value="Unassembled WGS sequence"/>
</dbReference>
<feature type="region of interest" description="Disordered" evidence="1">
    <location>
        <begin position="34"/>
        <end position="53"/>
    </location>
</feature>
<dbReference type="AlphaFoldDB" id="A0A846HDX1"/>
<sequence>MDLFQWGYSVPERSLRRLISFGKVNMSLMQLNPTQIQQNQPETQINPHYHMSH</sequence>
<protein>
    <submittedName>
        <fullName evidence="2">Uncharacterized protein</fullName>
    </submittedName>
</protein>
<dbReference type="RefSeq" id="WP_163519149.1">
    <property type="nucleotide sequence ID" value="NZ_JTCM02000074.1"/>
</dbReference>
<feature type="compositionally biased region" description="Polar residues" evidence="1">
    <location>
        <begin position="34"/>
        <end position="46"/>
    </location>
</feature>
<evidence type="ECO:0000313" key="2">
    <source>
        <dbReference type="EMBL" id="NEU75592.1"/>
    </source>
</evidence>